<dbReference type="InterPro" id="IPR050597">
    <property type="entry name" value="Cytochrome_c_Oxidase_Subunit"/>
</dbReference>
<accession>A0ABU5V6X6</accession>
<organism evidence="10 11">
    <name type="scientific">Stenotrophomonas capsici</name>
    <dbReference type="NCBI Taxonomy" id="3110230"/>
    <lineage>
        <taxon>Bacteria</taxon>
        <taxon>Pseudomonadati</taxon>
        <taxon>Pseudomonadota</taxon>
        <taxon>Gammaproteobacteria</taxon>
        <taxon>Lysobacterales</taxon>
        <taxon>Lysobacteraceae</taxon>
        <taxon>Stenotrophomonas</taxon>
    </lineage>
</organism>
<feature type="chain" id="PRO_5046551630" evidence="8">
    <location>
        <begin position="22"/>
        <end position="153"/>
    </location>
</feature>
<proteinExistence type="predicted"/>
<feature type="domain" description="Cytochrome c" evidence="9">
    <location>
        <begin position="56"/>
        <end position="143"/>
    </location>
</feature>
<feature type="signal peptide" evidence="8">
    <location>
        <begin position="1"/>
        <end position="21"/>
    </location>
</feature>
<evidence type="ECO:0000256" key="5">
    <source>
        <dbReference type="ARBA" id="ARBA00023004"/>
    </source>
</evidence>
<evidence type="ECO:0000313" key="10">
    <source>
        <dbReference type="EMBL" id="MEA5669112.1"/>
    </source>
</evidence>
<dbReference type="Proteomes" id="UP001301653">
    <property type="component" value="Unassembled WGS sequence"/>
</dbReference>
<keyword evidence="5 6" id="KW-0408">Iron</keyword>
<evidence type="ECO:0000256" key="4">
    <source>
        <dbReference type="ARBA" id="ARBA00022982"/>
    </source>
</evidence>
<dbReference type="SUPFAM" id="SSF46626">
    <property type="entry name" value="Cytochrome c"/>
    <property type="match status" value="1"/>
</dbReference>
<keyword evidence="2 6" id="KW-0349">Heme</keyword>
<comment type="caution">
    <text evidence="10">The sequence shown here is derived from an EMBL/GenBank/DDBJ whole genome shotgun (WGS) entry which is preliminary data.</text>
</comment>
<dbReference type="RefSeq" id="WP_323439462.1">
    <property type="nucleotide sequence ID" value="NZ_JAYFUH010000249.1"/>
</dbReference>
<dbReference type="Pfam" id="PF00034">
    <property type="entry name" value="Cytochrom_C"/>
    <property type="match status" value="1"/>
</dbReference>
<evidence type="ECO:0000256" key="3">
    <source>
        <dbReference type="ARBA" id="ARBA00022723"/>
    </source>
</evidence>
<dbReference type="InterPro" id="IPR009056">
    <property type="entry name" value="Cyt_c-like_dom"/>
</dbReference>
<keyword evidence="8" id="KW-0732">Signal</keyword>
<gene>
    <name evidence="10" type="ORF">VA603_16350</name>
</gene>
<sequence>MSKATHATRLSIVLLAALALAACSQSEVESASTSAGDPGHASGEHGSSSSAGLPQGRIAIGEQLANAKGKATGQSCIDCHGADGNAPIDPTYPRLGGQYGDYLAHALQAYRRGDRDHMLMTPQAASLSDQDIADLAAYFGSRPTQLRDLHGVN</sequence>
<dbReference type="PANTHER" id="PTHR33751:SF9">
    <property type="entry name" value="CYTOCHROME C4"/>
    <property type="match status" value="1"/>
</dbReference>
<keyword evidence="1" id="KW-0813">Transport</keyword>
<dbReference type="InterPro" id="IPR036909">
    <property type="entry name" value="Cyt_c-like_dom_sf"/>
</dbReference>
<evidence type="ECO:0000256" key="8">
    <source>
        <dbReference type="SAM" id="SignalP"/>
    </source>
</evidence>
<dbReference type="Gene3D" id="1.10.760.10">
    <property type="entry name" value="Cytochrome c-like domain"/>
    <property type="match status" value="1"/>
</dbReference>
<keyword evidence="4" id="KW-0249">Electron transport</keyword>
<feature type="region of interest" description="Disordered" evidence="7">
    <location>
        <begin position="31"/>
        <end position="54"/>
    </location>
</feature>
<evidence type="ECO:0000259" key="9">
    <source>
        <dbReference type="PROSITE" id="PS51007"/>
    </source>
</evidence>
<keyword evidence="3 6" id="KW-0479">Metal-binding</keyword>
<dbReference type="PANTHER" id="PTHR33751">
    <property type="entry name" value="CBB3-TYPE CYTOCHROME C OXIDASE SUBUNIT FIXP"/>
    <property type="match status" value="1"/>
</dbReference>
<evidence type="ECO:0000256" key="1">
    <source>
        <dbReference type="ARBA" id="ARBA00022448"/>
    </source>
</evidence>
<reference evidence="10 11" key="1">
    <citation type="submission" date="2023-12" db="EMBL/GenBank/DDBJ databases">
        <title>Stenotrophomonas guangdongensis sp. nov., isolated from wilted pepper plants (Capsicum annuum).</title>
        <authorList>
            <person name="Qiu M."/>
            <person name="Li Y."/>
            <person name="Liu Q."/>
            <person name="Zhang X."/>
            <person name="Huang Y."/>
            <person name="Guo R."/>
            <person name="Hu M."/>
            <person name="Zhou J."/>
            <person name="Zhou X."/>
        </authorList>
    </citation>
    <scope>NUCLEOTIDE SEQUENCE [LARGE SCALE GENOMIC DNA]</scope>
    <source>
        <strain evidence="10 11">MH1</strain>
    </source>
</reference>
<evidence type="ECO:0000256" key="2">
    <source>
        <dbReference type="ARBA" id="ARBA00022617"/>
    </source>
</evidence>
<feature type="compositionally biased region" description="Low complexity" evidence="7">
    <location>
        <begin position="39"/>
        <end position="52"/>
    </location>
</feature>
<keyword evidence="11" id="KW-1185">Reference proteome</keyword>
<evidence type="ECO:0000256" key="6">
    <source>
        <dbReference type="PROSITE-ProRule" id="PRU00433"/>
    </source>
</evidence>
<protein>
    <submittedName>
        <fullName evidence="10">Cytochrome c</fullName>
    </submittedName>
</protein>
<dbReference type="PROSITE" id="PS51007">
    <property type="entry name" value="CYTC"/>
    <property type="match status" value="1"/>
</dbReference>
<dbReference type="PROSITE" id="PS51257">
    <property type="entry name" value="PROKAR_LIPOPROTEIN"/>
    <property type="match status" value="1"/>
</dbReference>
<name>A0ABU5V6X6_9GAMM</name>
<evidence type="ECO:0000256" key="7">
    <source>
        <dbReference type="SAM" id="MobiDB-lite"/>
    </source>
</evidence>
<evidence type="ECO:0000313" key="11">
    <source>
        <dbReference type="Proteomes" id="UP001301653"/>
    </source>
</evidence>
<dbReference type="EMBL" id="JAYFUH010000249">
    <property type="protein sequence ID" value="MEA5669112.1"/>
    <property type="molecule type" value="Genomic_DNA"/>
</dbReference>